<dbReference type="InterPro" id="IPR036822">
    <property type="entry name" value="CutC-like_dom_sf"/>
</dbReference>
<evidence type="ECO:0008006" key="3">
    <source>
        <dbReference type="Google" id="ProtNLM"/>
    </source>
</evidence>
<evidence type="ECO:0000313" key="1">
    <source>
        <dbReference type="EMBL" id="GGJ37259.1"/>
    </source>
</evidence>
<dbReference type="Pfam" id="PF03932">
    <property type="entry name" value="CutC"/>
    <property type="match status" value="1"/>
</dbReference>
<gene>
    <name evidence="1" type="ORF">GCM10008938_24190</name>
</gene>
<organism evidence="1 2">
    <name type="scientific">Deinococcus roseus</name>
    <dbReference type="NCBI Taxonomy" id="392414"/>
    <lineage>
        <taxon>Bacteria</taxon>
        <taxon>Thermotogati</taxon>
        <taxon>Deinococcota</taxon>
        <taxon>Deinococci</taxon>
        <taxon>Deinococcales</taxon>
        <taxon>Deinococcaceae</taxon>
        <taxon>Deinococcus</taxon>
    </lineage>
</organism>
<dbReference type="InterPro" id="IPR005627">
    <property type="entry name" value="CutC-like"/>
</dbReference>
<accession>A0ABQ2CZW7</accession>
<dbReference type="RefSeq" id="WP_189002953.1">
    <property type="nucleotide sequence ID" value="NZ_BMOD01000008.1"/>
</dbReference>
<dbReference type="EMBL" id="BMOD01000008">
    <property type="protein sequence ID" value="GGJ37259.1"/>
    <property type="molecule type" value="Genomic_DNA"/>
</dbReference>
<sequence>MFPIRIEVVAETPMDVRAAQTSGATQVLIVRQLPEGSSSSDTKTIEACLEQATIPVSVLVKPDAGDYCYEEARRTRTLKILEVYWKRGIRNITFGAEHDGVFDWDLLEEAIHCGFTVNVNQAFDLLRNPQAAYMKLVQYPKVLQINTSGAPWATADGDYTLEQLLRSASPQLPIFLDTAGHSEDRVLGLLKTGLHGVQLGKTIRDGQGKINYGLLDRWVGLCQSLNKRPRSF</sequence>
<name>A0ABQ2CZW7_9DEIO</name>
<evidence type="ECO:0000313" key="2">
    <source>
        <dbReference type="Proteomes" id="UP000632222"/>
    </source>
</evidence>
<keyword evidence="2" id="KW-1185">Reference proteome</keyword>
<dbReference type="Gene3D" id="3.20.20.380">
    <property type="entry name" value="Copper homeostasis (CutC) domain"/>
    <property type="match status" value="1"/>
</dbReference>
<comment type="caution">
    <text evidence="1">The sequence shown here is derived from an EMBL/GenBank/DDBJ whole genome shotgun (WGS) entry which is preliminary data.</text>
</comment>
<dbReference type="SUPFAM" id="SSF110395">
    <property type="entry name" value="CutC-like"/>
    <property type="match status" value="1"/>
</dbReference>
<proteinExistence type="predicted"/>
<protein>
    <recommendedName>
        <fullName evidence="3">Copper homeostasis protein CutC</fullName>
    </recommendedName>
</protein>
<dbReference type="Proteomes" id="UP000632222">
    <property type="component" value="Unassembled WGS sequence"/>
</dbReference>
<reference evidence="2" key="1">
    <citation type="journal article" date="2019" name="Int. J. Syst. Evol. Microbiol.">
        <title>The Global Catalogue of Microorganisms (GCM) 10K type strain sequencing project: providing services to taxonomists for standard genome sequencing and annotation.</title>
        <authorList>
            <consortium name="The Broad Institute Genomics Platform"/>
            <consortium name="The Broad Institute Genome Sequencing Center for Infectious Disease"/>
            <person name="Wu L."/>
            <person name="Ma J."/>
        </authorList>
    </citation>
    <scope>NUCLEOTIDE SEQUENCE [LARGE SCALE GENOMIC DNA]</scope>
    <source>
        <strain evidence="2">JCM 14370</strain>
    </source>
</reference>